<dbReference type="Pfam" id="PF20149">
    <property type="entry name" value="DUF6532"/>
    <property type="match status" value="1"/>
</dbReference>
<gene>
    <name evidence="3" type="ORF">CALCODRAFT_505470</name>
</gene>
<evidence type="ECO:0000259" key="2">
    <source>
        <dbReference type="Pfam" id="PF20149"/>
    </source>
</evidence>
<reference evidence="3 4" key="1">
    <citation type="journal article" date="2016" name="Mol. Biol. Evol.">
        <title>Comparative Genomics of Early-Diverging Mushroom-Forming Fungi Provides Insights into the Origins of Lignocellulose Decay Capabilities.</title>
        <authorList>
            <person name="Nagy L.G."/>
            <person name="Riley R."/>
            <person name="Tritt A."/>
            <person name="Adam C."/>
            <person name="Daum C."/>
            <person name="Floudas D."/>
            <person name="Sun H."/>
            <person name="Yadav J.S."/>
            <person name="Pangilinan J."/>
            <person name="Larsson K.H."/>
            <person name="Matsuura K."/>
            <person name="Barry K."/>
            <person name="Labutti K."/>
            <person name="Kuo R."/>
            <person name="Ohm R.A."/>
            <person name="Bhattacharya S.S."/>
            <person name="Shirouzu T."/>
            <person name="Yoshinaga Y."/>
            <person name="Martin F.M."/>
            <person name="Grigoriev I.V."/>
            <person name="Hibbett D.S."/>
        </authorList>
    </citation>
    <scope>NUCLEOTIDE SEQUENCE [LARGE SCALE GENOMIC DNA]</scope>
    <source>
        <strain evidence="3 4">HHB12733</strain>
    </source>
</reference>
<evidence type="ECO:0000256" key="1">
    <source>
        <dbReference type="SAM" id="MobiDB-lite"/>
    </source>
</evidence>
<dbReference type="Proteomes" id="UP000076842">
    <property type="component" value="Unassembled WGS sequence"/>
</dbReference>
<dbReference type="InterPro" id="IPR045341">
    <property type="entry name" value="DUF6532"/>
</dbReference>
<sequence length="783" mass="88738">MSITQLLPDVGTEKAISIGDGFAKFTTVEAAPTSDTSGEYDSERPYLRQPRQWPAYTLKAYSSAFQNRAERGKAYCRLFISQLSHLSFPSSESRRLVARKAVAATNEEAEDDDPKLDMIIYPYIFSMFEDNMRWLYTKGREKTMQLVPRHWPELNSDDTELVKNLVELLLSKANFLQENINPADRVGQPCGFGRNPILVWTIILLHCTPSGGSGEAVEFPDLFDPAAVGVLSHAAVLIHHTIEHFSTGIKVTFPINHNIERARHDHYMNIFERFQKKDAVSYEKLIRRRENLQMHRDSEDPPSRLARPERRSYWRKQESPDERFRYLEFVVESRSLGHPSVKALYTGIVKPVLHHTILEPGQPAVALVTLRTLDRELDSVPYGPVYTPSPTSSHTLLFPAPIAEEQSPGPASVHHGNSSERCMQPNYPGAIGIVRRATETLGGTVVFTDFHGAFMRTWMESYRPRTWEGIMVETTIAAYIAASHTPCLGTLKWKRCPRMYTGAAFLNEDGNLLSEDTLRTLGAAFKDMRLGSCTILTGATLAPSGWPAGTPFQQSAKRLSQASRRTKIEHFLGAKWMGKIQYWLENVTRICSILRVPYVNGELLDWSSVDVPTGHCSEMDILAQLAELLELKLIDAKWSGIELRFFNWDRQYCAAKTRAILDQSDLTAQQKFDGIIAQARNFSGKCCLTCRLVISVYRHLEPMQMAHLQVTHWERTDRDANSSETRPSPIPVLRPGSWDAVPLYNPDQLDDFVARYVLECDELVLHLNQSEAWTASLQEEHLD</sequence>
<dbReference type="InParanoid" id="A0A165K5M4"/>
<accession>A0A165K5M4</accession>
<dbReference type="AlphaFoldDB" id="A0A165K5M4"/>
<evidence type="ECO:0000313" key="3">
    <source>
        <dbReference type="EMBL" id="KZT62715.1"/>
    </source>
</evidence>
<organism evidence="3 4">
    <name type="scientific">Calocera cornea HHB12733</name>
    <dbReference type="NCBI Taxonomy" id="1353952"/>
    <lineage>
        <taxon>Eukaryota</taxon>
        <taxon>Fungi</taxon>
        <taxon>Dikarya</taxon>
        <taxon>Basidiomycota</taxon>
        <taxon>Agaricomycotina</taxon>
        <taxon>Dacrymycetes</taxon>
        <taxon>Dacrymycetales</taxon>
        <taxon>Dacrymycetaceae</taxon>
        <taxon>Calocera</taxon>
    </lineage>
</organism>
<dbReference type="OrthoDB" id="10557918at2759"/>
<dbReference type="EMBL" id="KV423915">
    <property type="protein sequence ID" value="KZT62715.1"/>
    <property type="molecule type" value="Genomic_DNA"/>
</dbReference>
<feature type="domain" description="DUF6532" evidence="2">
    <location>
        <begin position="85"/>
        <end position="274"/>
    </location>
</feature>
<feature type="region of interest" description="Disordered" evidence="1">
    <location>
        <begin position="293"/>
        <end position="312"/>
    </location>
</feature>
<name>A0A165K5M4_9BASI</name>
<keyword evidence="4" id="KW-1185">Reference proteome</keyword>
<proteinExistence type="predicted"/>
<protein>
    <recommendedName>
        <fullName evidence="2">DUF6532 domain-containing protein</fullName>
    </recommendedName>
</protein>
<evidence type="ECO:0000313" key="4">
    <source>
        <dbReference type="Proteomes" id="UP000076842"/>
    </source>
</evidence>